<sequence length="362" mass="41640">MPEYNFLTQEQRDFFVEHGWLRIPNAINKEYLDRWMSNLWVRLGFDEHDKSTWKDDYLKMPKHNEVPISEFSPDAWKAMCEIVGGEEKIDTEREYLAGDNFIVNFGKEEWKTGGERKPQENTGWHIDNDYFRHFLDSSSNALTIINCFTDILPRGGGTVVAEDGIERIVKVLYDHPEGLDPPFDYLCAHCKGLEKYVTVEAKAGDVIITHALLPHAASRNHMHYARVMTNPHVNLKEPYNLNREDGDYTLCEQVILRALNRSSIPEYTPTRPRQTYFPRTFTFKRARIQEELDRMIQSAASKGLPASSVESLYVKGEDVVREHEKRNGYDRPHGPGGVCVSSKDPIGKAFAEQRAREMGLAS</sequence>
<feature type="compositionally biased region" description="Basic and acidic residues" evidence="1">
    <location>
        <begin position="323"/>
        <end position="333"/>
    </location>
</feature>
<proteinExistence type="predicted"/>
<dbReference type="EMBL" id="JABELV010000054">
    <property type="protein sequence ID" value="KAG7549029.1"/>
    <property type="molecule type" value="Genomic_DNA"/>
</dbReference>
<dbReference type="AlphaFoldDB" id="A0A8K0NR63"/>
<protein>
    <recommendedName>
        <fullName evidence="4">Phytanoyl-CoA dioxygenase family protein</fullName>
    </recommendedName>
</protein>
<evidence type="ECO:0000313" key="3">
    <source>
        <dbReference type="Proteomes" id="UP000812966"/>
    </source>
</evidence>
<dbReference type="Gene3D" id="2.60.120.620">
    <property type="entry name" value="q2cbj1_9rhob like domain"/>
    <property type="match status" value="1"/>
</dbReference>
<organism evidence="2 3">
    <name type="scientific">Filobasidium floriforme</name>
    <dbReference type="NCBI Taxonomy" id="5210"/>
    <lineage>
        <taxon>Eukaryota</taxon>
        <taxon>Fungi</taxon>
        <taxon>Dikarya</taxon>
        <taxon>Basidiomycota</taxon>
        <taxon>Agaricomycotina</taxon>
        <taxon>Tremellomycetes</taxon>
        <taxon>Filobasidiales</taxon>
        <taxon>Filobasidiaceae</taxon>
        <taxon>Filobasidium</taxon>
    </lineage>
</organism>
<keyword evidence="3" id="KW-1185">Reference proteome</keyword>
<name>A0A8K0NR63_9TREE</name>
<evidence type="ECO:0000313" key="2">
    <source>
        <dbReference type="EMBL" id="KAG7549029.1"/>
    </source>
</evidence>
<feature type="region of interest" description="Disordered" evidence="1">
    <location>
        <begin position="323"/>
        <end position="343"/>
    </location>
</feature>
<dbReference type="Proteomes" id="UP000812966">
    <property type="component" value="Unassembled WGS sequence"/>
</dbReference>
<reference evidence="2" key="1">
    <citation type="submission" date="2020-04" db="EMBL/GenBank/DDBJ databases">
        <title>Analysis of mating type loci in Filobasidium floriforme.</title>
        <authorList>
            <person name="Nowrousian M."/>
        </authorList>
    </citation>
    <scope>NUCLEOTIDE SEQUENCE</scope>
    <source>
        <strain evidence="2">CBS 6242</strain>
    </source>
</reference>
<dbReference type="Pfam" id="PF05721">
    <property type="entry name" value="PhyH"/>
    <property type="match status" value="1"/>
</dbReference>
<dbReference type="SUPFAM" id="SSF51197">
    <property type="entry name" value="Clavaminate synthase-like"/>
    <property type="match status" value="1"/>
</dbReference>
<evidence type="ECO:0008006" key="4">
    <source>
        <dbReference type="Google" id="ProtNLM"/>
    </source>
</evidence>
<dbReference type="InterPro" id="IPR008775">
    <property type="entry name" value="Phytyl_CoA_dOase-like"/>
</dbReference>
<comment type="caution">
    <text evidence="2">The sequence shown here is derived from an EMBL/GenBank/DDBJ whole genome shotgun (WGS) entry which is preliminary data.</text>
</comment>
<accession>A0A8K0NR63</accession>
<evidence type="ECO:0000256" key="1">
    <source>
        <dbReference type="SAM" id="MobiDB-lite"/>
    </source>
</evidence>
<gene>
    <name evidence="2" type="ORF">FFLO_03065</name>
</gene>